<reference evidence="2 3" key="1">
    <citation type="submission" date="2024-09" db="EMBL/GenBank/DDBJ databases">
        <authorList>
            <person name="Salinas-Garcia M.A."/>
            <person name="Prieme A."/>
        </authorList>
    </citation>
    <scope>NUCLEOTIDE SEQUENCE [LARGE SCALE GENOMIC DNA]</scope>
    <source>
        <strain evidence="2 3">DSM 21081</strain>
    </source>
</reference>
<sequence>MRVPEPSELRRIGRHERVLAAGTVLWRIHATAPSYPMPWNGLRTFGPLPGARWDPHPEPAGDHSPLGAAYFGFDLLTCIAEVYQDSRFIDVETGSPYATAVETPRDAALLDLTDHWFLRAGAKAALAGTERKSDTRAWARAIHEAWPDLDGLVARSSPVGRDVAVFWTPGAFPPVPAFSVPLSHPAISGAVAAAAELLDFNSNAS</sequence>
<dbReference type="Proteomes" id="UP001575652">
    <property type="component" value="Unassembled WGS sequence"/>
</dbReference>
<keyword evidence="3" id="KW-1185">Reference proteome</keyword>
<dbReference type="EMBL" id="JBHDLJ010000013">
    <property type="protein sequence ID" value="MFB0835695.1"/>
    <property type="molecule type" value="Genomic_DNA"/>
</dbReference>
<name>A0ABV4UPW3_9MICC</name>
<dbReference type="RefSeq" id="WP_373972872.1">
    <property type="nucleotide sequence ID" value="NZ_JBHDLJ010000013.1"/>
</dbReference>
<organism evidence="2 3">
    <name type="scientific">Arthrobacter halodurans</name>
    <dbReference type="NCBI Taxonomy" id="516699"/>
    <lineage>
        <taxon>Bacteria</taxon>
        <taxon>Bacillati</taxon>
        <taxon>Actinomycetota</taxon>
        <taxon>Actinomycetes</taxon>
        <taxon>Micrococcales</taxon>
        <taxon>Micrococcaceae</taxon>
        <taxon>Arthrobacter</taxon>
    </lineage>
</organism>
<dbReference type="Pfam" id="PF08808">
    <property type="entry name" value="RES"/>
    <property type="match status" value="1"/>
</dbReference>
<comment type="caution">
    <text evidence="2">The sequence shown here is derived from an EMBL/GenBank/DDBJ whole genome shotgun (WGS) entry which is preliminary data.</text>
</comment>
<evidence type="ECO:0000259" key="1">
    <source>
        <dbReference type="Pfam" id="PF08808"/>
    </source>
</evidence>
<gene>
    <name evidence="2" type="ORF">ACETWP_13975</name>
</gene>
<dbReference type="InterPro" id="IPR014914">
    <property type="entry name" value="RES_dom"/>
</dbReference>
<evidence type="ECO:0000313" key="2">
    <source>
        <dbReference type="EMBL" id="MFB0835695.1"/>
    </source>
</evidence>
<evidence type="ECO:0000313" key="3">
    <source>
        <dbReference type="Proteomes" id="UP001575652"/>
    </source>
</evidence>
<feature type="domain" description="RES" evidence="1">
    <location>
        <begin position="25"/>
        <end position="172"/>
    </location>
</feature>
<proteinExistence type="predicted"/>
<protein>
    <submittedName>
        <fullName evidence="2">RES family NAD+ phosphorylase</fullName>
    </submittedName>
</protein>
<accession>A0ABV4UPW3</accession>